<accession>A0A1G7BFX0</accession>
<keyword evidence="1" id="KW-0732">Signal</keyword>
<feature type="chain" id="PRO_5011432145" evidence="1">
    <location>
        <begin position="22"/>
        <end position="211"/>
    </location>
</feature>
<evidence type="ECO:0000256" key="1">
    <source>
        <dbReference type="SAM" id="SignalP"/>
    </source>
</evidence>
<sequence>MRHVTIPLLLSLILAAGTARAEVCDYRPSRLLGEAVGEAAGAVSKLGGNAIAGDGGFYTLLNATSGLTLLGTKLAASGTAAGVGSSGSGAGVASVVANPGVWIPALVIGAGGVGYEATCALFVDERITDYDAVLKVMRDFQNHSDPRAFRLVEDNLNPFIELHDADGTRSTYKVADLYIVDGMLRHRAWGPNRTIGRVVFLPTEISPNSLY</sequence>
<name>A0A1G7BFX0_9RHOB</name>
<dbReference type="AlphaFoldDB" id="A0A1G7BFX0"/>
<keyword evidence="3" id="KW-1185">Reference proteome</keyword>
<dbReference type="Proteomes" id="UP000198994">
    <property type="component" value="Unassembled WGS sequence"/>
</dbReference>
<evidence type="ECO:0000313" key="2">
    <source>
        <dbReference type="EMBL" id="SDE25326.1"/>
    </source>
</evidence>
<dbReference type="RefSeq" id="WP_089955135.1">
    <property type="nucleotide sequence ID" value="NZ_FNAV01000002.1"/>
</dbReference>
<reference evidence="3" key="1">
    <citation type="submission" date="2016-10" db="EMBL/GenBank/DDBJ databases">
        <authorList>
            <person name="Varghese N."/>
            <person name="Submissions S."/>
        </authorList>
    </citation>
    <scope>NUCLEOTIDE SEQUENCE [LARGE SCALE GENOMIC DNA]</scope>
    <source>
        <strain evidence="3">DSM 10146</strain>
    </source>
</reference>
<dbReference type="OrthoDB" id="7877072at2"/>
<dbReference type="EMBL" id="FNAV01000002">
    <property type="protein sequence ID" value="SDE25326.1"/>
    <property type="molecule type" value="Genomic_DNA"/>
</dbReference>
<gene>
    <name evidence="2" type="ORF">SAMN04488105_102118</name>
</gene>
<protein>
    <submittedName>
        <fullName evidence="2">Uncharacterized protein</fullName>
    </submittedName>
</protein>
<evidence type="ECO:0000313" key="3">
    <source>
        <dbReference type="Proteomes" id="UP000198994"/>
    </source>
</evidence>
<proteinExistence type="predicted"/>
<feature type="signal peptide" evidence="1">
    <location>
        <begin position="1"/>
        <end position="21"/>
    </location>
</feature>
<organism evidence="2 3">
    <name type="scientific">Salipiger thiooxidans</name>
    <dbReference type="NCBI Taxonomy" id="282683"/>
    <lineage>
        <taxon>Bacteria</taxon>
        <taxon>Pseudomonadati</taxon>
        <taxon>Pseudomonadota</taxon>
        <taxon>Alphaproteobacteria</taxon>
        <taxon>Rhodobacterales</taxon>
        <taxon>Roseobacteraceae</taxon>
        <taxon>Salipiger</taxon>
    </lineage>
</organism>